<dbReference type="AlphaFoldDB" id="A0A6N8FDI9"/>
<organism evidence="1 2">
    <name type="scientific">Psychrosphaera haliotis</name>
    <dbReference type="NCBI Taxonomy" id="555083"/>
    <lineage>
        <taxon>Bacteria</taxon>
        <taxon>Pseudomonadati</taxon>
        <taxon>Pseudomonadota</taxon>
        <taxon>Gammaproteobacteria</taxon>
        <taxon>Alteromonadales</taxon>
        <taxon>Pseudoalteromonadaceae</taxon>
        <taxon>Psychrosphaera</taxon>
    </lineage>
</organism>
<reference evidence="1 2" key="1">
    <citation type="submission" date="2019-11" db="EMBL/GenBank/DDBJ databases">
        <title>P. haliotis isolates from Z. marina roots.</title>
        <authorList>
            <person name="Cohen M."/>
            <person name="Jospin G."/>
            <person name="Eisen J.A."/>
            <person name="Coil D.A."/>
        </authorList>
    </citation>
    <scope>NUCLEOTIDE SEQUENCE [LARGE SCALE GENOMIC DNA]</scope>
    <source>
        <strain evidence="1 2">UCD-MCMsp1aY</strain>
    </source>
</reference>
<comment type="caution">
    <text evidence="1">The sequence shown here is derived from an EMBL/GenBank/DDBJ whole genome shotgun (WGS) entry which is preliminary data.</text>
</comment>
<gene>
    <name evidence="1" type="ORF">GNP35_07850</name>
</gene>
<proteinExistence type="predicted"/>
<sequence>MRKVVMAMLLLTVVGCQSTEPVVITKVVYNITEVPHEKAYEKEAERRASESPTDLLDPFFVRLQYYLQIEKEINLIYDKLETSIYSGEDKPKIKLLPAKGKIKGAMFQSRANIIISEFILNRIEAYDFDNEMQQVTHSKTWFITPKLKIRNGKICLQLELKDENNLIIPVVGASSDITDYFFFNYVDGIRFD</sequence>
<evidence type="ECO:0000313" key="2">
    <source>
        <dbReference type="Proteomes" id="UP000439994"/>
    </source>
</evidence>
<evidence type="ECO:0000313" key="1">
    <source>
        <dbReference type="EMBL" id="MUH72401.1"/>
    </source>
</evidence>
<dbReference type="PROSITE" id="PS51257">
    <property type="entry name" value="PROKAR_LIPOPROTEIN"/>
    <property type="match status" value="1"/>
</dbReference>
<name>A0A6N8FDI9_9GAMM</name>
<dbReference type="EMBL" id="WOCD01000003">
    <property type="protein sequence ID" value="MUH72401.1"/>
    <property type="molecule type" value="Genomic_DNA"/>
</dbReference>
<dbReference type="RefSeq" id="WP_155695583.1">
    <property type="nucleotide sequence ID" value="NZ_WOCD01000003.1"/>
</dbReference>
<dbReference type="Proteomes" id="UP000439994">
    <property type="component" value="Unassembled WGS sequence"/>
</dbReference>
<keyword evidence="2" id="KW-1185">Reference proteome</keyword>
<protein>
    <submittedName>
        <fullName evidence="1">Uncharacterized protein</fullName>
    </submittedName>
</protein>
<accession>A0A6N8FDI9</accession>